<feature type="transmembrane region" description="Helical" evidence="1">
    <location>
        <begin position="165"/>
        <end position="187"/>
    </location>
</feature>
<dbReference type="RefSeq" id="WP_263060608.1">
    <property type="nucleotide sequence ID" value="NZ_JAOUSE010000001.1"/>
</dbReference>
<feature type="transmembrane region" description="Helical" evidence="1">
    <location>
        <begin position="508"/>
        <end position="528"/>
    </location>
</feature>
<feature type="transmembrane region" description="Helical" evidence="1">
    <location>
        <begin position="128"/>
        <end position="153"/>
    </location>
</feature>
<name>A0ABT2WBK1_9BACI</name>
<keyword evidence="1" id="KW-0472">Membrane</keyword>
<keyword evidence="3" id="KW-1185">Reference proteome</keyword>
<reference evidence="2 3" key="1">
    <citation type="submission" date="2022-10" db="EMBL/GenBank/DDBJ databases">
        <title>Description of Fervidibacillus gen. nov. in the family Fervidibacillaceae fam. nov. with two species, Fervidibacillus albus sp. nov., and Fervidibacillus halotolerans sp. nov., isolated from tidal flat sediments.</title>
        <authorList>
            <person name="Kwon K.K."/>
            <person name="Yang S.-H."/>
        </authorList>
    </citation>
    <scope>NUCLEOTIDE SEQUENCE [LARGE SCALE GENOMIC DNA]</scope>
    <source>
        <strain evidence="2 3">DSM 23332</strain>
    </source>
</reference>
<feature type="transmembrane region" description="Helical" evidence="1">
    <location>
        <begin position="194"/>
        <end position="214"/>
    </location>
</feature>
<keyword evidence="1" id="KW-0812">Transmembrane</keyword>
<sequence length="537" mass="59310">MKEKFARWEILFAQYIKRDWKKILFWVFGVGLFSAGFVPAFEEIAKGQGAAGLYETLKNPAMIAIVGPTPIDSATEYTLGAMYTHEMLLFCGLLAMVVSVLHVISHTRKEEDLGLTELVRSFHIGRQANAAATMVETILIHIILALFTSGVLMSFEAETITVEGSLLFGASIGVAGIIGAGLALFFAQIMPTSTSATGSTLGLIGVLYIIRAGTDTSNVDLSMFNPLGWFYLTYPYTNNDWVPLLFAFLFVVIITIVAFILEGLRDMGAGYLPERKGRAYAKKSLLSVRGLLFKLNKGVVIGWMMTFIFIGASYGAIYGDMQTFIESNEIMKQMFSHASISIEESFTGTIMLVMIVLISIVPILIVNKLFAEERRMRLSQLFSTKVTRSQLYWHCMGIAIFTSVVGIFISASTLGGTALSVMETPTTMEFNDFLAAGFNYLPSVLFIIGLAALALGWMPNLGKVVYIYLAYCFTVNYFGAIVDIPEWVSNIAVLSWLPQLPLEEFDALTFLTITVISIMLMVLGYVGYRKRDMMEGV</sequence>
<accession>A0ABT2WBK1</accession>
<proteinExistence type="predicted"/>
<feature type="transmembrane region" description="Helical" evidence="1">
    <location>
        <begin position="241"/>
        <end position="261"/>
    </location>
</feature>
<feature type="transmembrane region" description="Helical" evidence="1">
    <location>
        <begin position="391"/>
        <end position="413"/>
    </location>
</feature>
<feature type="transmembrane region" description="Helical" evidence="1">
    <location>
        <begin position="23"/>
        <end position="41"/>
    </location>
</feature>
<feature type="transmembrane region" description="Helical" evidence="1">
    <location>
        <begin position="433"/>
        <end position="458"/>
    </location>
</feature>
<evidence type="ECO:0000256" key="1">
    <source>
        <dbReference type="SAM" id="Phobius"/>
    </source>
</evidence>
<feature type="transmembrane region" description="Helical" evidence="1">
    <location>
        <begin position="87"/>
        <end position="107"/>
    </location>
</feature>
<feature type="transmembrane region" description="Helical" evidence="1">
    <location>
        <begin position="350"/>
        <end position="370"/>
    </location>
</feature>
<dbReference type="EMBL" id="JAOUSE010000001">
    <property type="protein sequence ID" value="MCU9592841.1"/>
    <property type="molecule type" value="Genomic_DNA"/>
</dbReference>
<evidence type="ECO:0000313" key="3">
    <source>
        <dbReference type="Proteomes" id="UP001208656"/>
    </source>
</evidence>
<gene>
    <name evidence="2" type="ORF">OEV82_00045</name>
</gene>
<dbReference type="Proteomes" id="UP001208656">
    <property type="component" value="Unassembled WGS sequence"/>
</dbReference>
<protein>
    <submittedName>
        <fullName evidence="2">Tetronasin resistance protein</fullName>
    </submittedName>
</protein>
<organism evidence="2 3">
    <name type="scientific">Pallidibacillus thermolactis</name>
    <dbReference type="NCBI Taxonomy" id="251051"/>
    <lineage>
        <taxon>Bacteria</taxon>
        <taxon>Bacillati</taxon>
        <taxon>Bacillota</taxon>
        <taxon>Bacilli</taxon>
        <taxon>Bacillales</taxon>
        <taxon>Bacillaceae</taxon>
        <taxon>Pallidibacillus</taxon>
    </lineage>
</organism>
<feature type="transmembrane region" description="Helical" evidence="1">
    <location>
        <begin position="299"/>
        <end position="317"/>
    </location>
</feature>
<keyword evidence="1" id="KW-1133">Transmembrane helix</keyword>
<comment type="caution">
    <text evidence="2">The sequence shown here is derived from an EMBL/GenBank/DDBJ whole genome shotgun (WGS) entry which is preliminary data.</text>
</comment>
<feature type="transmembrane region" description="Helical" evidence="1">
    <location>
        <begin position="465"/>
        <end position="488"/>
    </location>
</feature>
<evidence type="ECO:0000313" key="2">
    <source>
        <dbReference type="EMBL" id="MCU9592841.1"/>
    </source>
</evidence>